<organism evidence="2 3">
    <name type="scientific">Neobacillus thermocopriae</name>
    <dbReference type="NCBI Taxonomy" id="1215031"/>
    <lineage>
        <taxon>Bacteria</taxon>
        <taxon>Bacillati</taxon>
        <taxon>Bacillota</taxon>
        <taxon>Bacilli</taxon>
        <taxon>Bacillales</taxon>
        <taxon>Bacillaceae</taxon>
        <taxon>Neobacillus</taxon>
    </lineage>
</organism>
<dbReference type="AlphaFoldDB" id="A0A6B3TQC8"/>
<evidence type="ECO:0000256" key="1">
    <source>
        <dbReference type="SAM" id="MobiDB-lite"/>
    </source>
</evidence>
<proteinExistence type="predicted"/>
<dbReference type="PIRSF" id="PIRSF038931">
    <property type="entry name" value="GerQ"/>
    <property type="match status" value="1"/>
</dbReference>
<name>A0A6B3TQC8_9BACI</name>
<dbReference type="InterPro" id="IPR014099">
    <property type="entry name" value="Spore_coat_GerQ"/>
</dbReference>
<comment type="caution">
    <text evidence="2">The sequence shown here is derived from an EMBL/GenBank/DDBJ whole genome shotgun (WGS) entry which is preliminary data.</text>
</comment>
<protein>
    <submittedName>
        <fullName evidence="2">Spore coat protein GerQ</fullName>
    </submittedName>
</protein>
<dbReference type="Pfam" id="PF09671">
    <property type="entry name" value="Spore_GerQ"/>
    <property type="match status" value="1"/>
</dbReference>
<keyword evidence="2" id="KW-0946">Virion</keyword>
<feature type="region of interest" description="Disordered" evidence="1">
    <location>
        <begin position="16"/>
        <end position="70"/>
    </location>
</feature>
<keyword evidence="3" id="KW-1185">Reference proteome</keyword>
<keyword evidence="2" id="KW-0167">Capsid protein</keyword>
<accession>A0A6B3TQC8</accession>
<evidence type="ECO:0000313" key="3">
    <source>
        <dbReference type="Proteomes" id="UP000481621"/>
    </source>
</evidence>
<dbReference type="EMBL" id="JAAIUV010000005">
    <property type="protein sequence ID" value="NEX78291.1"/>
    <property type="molecule type" value="Genomic_DNA"/>
</dbReference>
<sequence length="166" mass="17589">MNQFYNPQGFQPYSGMTGTGGMAGGTTPGGQGFNGGMPGTQSGGVPVQPGFPQFPPAGAGTGTQPGSQVPGMLPLEQSYIENILRLNKGKLVTVFATFEGNNQWNAKEFKGIIEAAGRDHVILSDPQSGTRYLIPMIAVDYITFSEEIEYEYPFGTGASLSTFPPR</sequence>
<feature type="compositionally biased region" description="Low complexity" evidence="1">
    <location>
        <begin position="43"/>
        <end position="66"/>
    </location>
</feature>
<reference evidence="2" key="1">
    <citation type="submission" date="2020-02" db="EMBL/GenBank/DDBJ databases">
        <title>Bacillus sedimentmangrovi sp. nov., isolated from sediment of the mangrove ecosystem.</title>
        <authorList>
            <person name="Liu G."/>
        </authorList>
    </citation>
    <scope>NUCLEOTIDE SEQUENCE [LARGE SCALE GENOMIC DNA]</scope>
    <source>
        <strain evidence="2">SgZ-7</strain>
    </source>
</reference>
<dbReference type="NCBIfam" id="TIGR02728">
    <property type="entry name" value="spore_gerQ"/>
    <property type="match status" value="1"/>
</dbReference>
<evidence type="ECO:0000313" key="2">
    <source>
        <dbReference type="EMBL" id="NEX78291.1"/>
    </source>
</evidence>
<dbReference type="RefSeq" id="WP_163250780.1">
    <property type="nucleotide sequence ID" value="NZ_JAAIUV010000005.1"/>
</dbReference>
<dbReference type="Proteomes" id="UP000481621">
    <property type="component" value="Unassembled WGS sequence"/>
</dbReference>
<gene>
    <name evidence="2" type="primary">gerQ</name>
    <name evidence="2" type="ORF">G4Z05_05210</name>
</gene>
<feature type="compositionally biased region" description="Gly residues" evidence="1">
    <location>
        <begin position="17"/>
        <end position="42"/>
    </location>
</feature>